<dbReference type="InterPro" id="IPR011990">
    <property type="entry name" value="TPR-like_helical_dom_sf"/>
</dbReference>
<dbReference type="PANTHER" id="PTHR11102:SF160">
    <property type="entry name" value="ERAD-ASSOCIATED E3 UBIQUITIN-PROTEIN LIGASE COMPONENT HRD3"/>
    <property type="match status" value="1"/>
</dbReference>
<name>A0A397TDS9_9GLOM</name>
<dbReference type="PANTHER" id="PTHR11102">
    <property type="entry name" value="SEL-1-LIKE PROTEIN"/>
    <property type="match status" value="1"/>
</dbReference>
<dbReference type="Gene3D" id="1.25.40.10">
    <property type="entry name" value="Tetratricopeptide repeat domain"/>
    <property type="match status" value="6"/>
</dbReference>
<sequence length="1769" mass="203607">METYENQVKYNSDGSVNMPFGRTAEWYLSNVNLLKNYRLKNQSRQITPKLVKAGILTVERVQGAVDYLAWKTKKGTVKSTNRIDDILVLTSLGRDLVSQIDLGLAKDQQCWYWVMYCSGDGNQCQRLCGGIGKCNENCENYNLQNNLKNGNDMHHCSVRVVSECRLSWLSSEHPLRITIQGAHRSYHSDIIPKISRINLTYSVRDSITLSRRADHTTAKGIKAKILMPFNGASEHVINNALASQRVICDNDKLRQLVARDDRRLKDDTGPWTQLDYLINNVLKPQGFILHYQIADTNQPVNSPNRYYQLTFTDEFWLKNARDYGKICIGIDGKYDLNLDRAPVLSVVIENNAGYGLPIAFSLFNKENHHTIRLAIDAIKTNIPCDNELCEHRWYYEDLLSGNGFRRVRECFNNNWNPYIMIDKHRPSKLAIQNASHKPILCWFHTMKTFSENLSKWKIPAKLRYPIALAFKIVGRCRTEESAIEMAKLYNEFIGTLLIEKTKKDKLIDDLSKNWMCTEWRLSFIDAGRIPNNNASRYPWTTNNFTERINRTIEAVYSGKQTPLTFIERMYGIRFQSETIINHEESSRFESGLVTLFNTQTIEQTKENLCSDKLRRLNQGRLDFLLNIIKESSDENVFLIKKKPDDLLISFYDQRPLHLDNEIIQRLNSMINLLMKTLLSEHIKLDPGFHICNIITGECTCWEYIWNSSLRDKCRHCHAAILFKETQQNEPTKVVNEAKENLVQYFRNKERVIPASIKNNVIYQGDVDDSFQEIIRLYSVRGNKIFYPLKRSSQEIKDPFRPVELNERAKSNFGAPSKLSAKPRLSCKINLPNQSQTDNTFSVQQRKTKQIRNLKRKHENSSFSISDEPNDNTLSSFTMPQPSFNNDLELDLESDLISDSHHNLCPYCDEVLPDILPEKIQSQLQILQNKLITEEDRLSFCIMHHAELNIVPHGLSKGYPEYIDFDQLPLRIIKFEKDLLDVINGNVPSYYRNIAVSIYKEVGHNKAKAPMMLMNRYELFQPGYYGFNGLYTIVNTLIGLFINSNILTKEQTSPLSPMDFIYEVLVPEVALRLIQADHNNSITLEHAREILIDSVKFGEYMHTEGGNPCAQNNLGYCYQEGIGTIKDEKKAFELYLKAANEGDVYAQYNLGVCYQNGIGINKDNKKAFEWYFKSAKGEYSSAQNILGIYYQNGIGIEIDSGKAFYWYNKSAENGNKFAKYTLGNCYKNGNGVGKNERKAFEYYKKSADQGYLDALFELGYCYDKGIGTEVNRAKAFEYYTITAEKGHSTAQNNLGELYFFGKGTEIDLEKAIYWYNKAAEKGFKIAQYNLGIHYQFGEGVEKNESKAFECYKKSADQGYLNAQVELGYCYDKGIGTEVNRAKAFEYYTITAEKGHNIAQNNLGNLYYLGKVTEKNLEKAFYWYNKAAKNGYKIAQYNLGDCYQYGKGVKIDKRKAFEYYKKSADRGYLHAQYQLGCCYFYGIGTEVDKTKAFELYIIAAEKGNSYAESSLGHLYINGEGTEKNFEKAIYWFQKAAEHECVEALHNLGECYELGNGVDKNEIKAFEYYRKSAEKGHVESKFQLGYCYINGIGTEVNKEKGFELYNEAAGKNSNIQNNFSEDDKEIVNDLDLINYWYHKAAEDDNKLALYKLGEFYELGTKGVWENKVRAFEFYKKSADQGFFDAQYKLGHYYEKGIGTDIDKVKAFEFYKIAAAGENVDAQRSLASLYEQGEGTSKNIVNAIYWYKKAVENGCLDIQENLDTLLHHQKIQN</sequence>
<protein>
    <recommendedName>
        <fullName evidence="3">Restriction of telomere capping protein 4 C-terminal domain-containing protein</fullName>
    </recommendedName>
</protein>
<dbReference type="InterPro" id="IPR028094">
    <property type="entry name" value="RTC4_C"/>
</dbReference>
<dbReference type="EMBL" id="QKYT01000111">
    <property type="protein sequence ID" value="RIA93121.1"/>
    <property type="molecule type" value="Genomic_DNA"/>
</dbReference>
<dbReference type="OrthoDB" id="2362565at2759"/>
<evidence type="ECO:0000259" key="3">
    <source>
        <dbReference type="SMART" id="SM01312"/>
    </source>
</evidence>
<feature type="domain" description="Restriction of telomere capping protein 4 C-terminal" evidence="3">
    <location>
        <begin position="981"/>
        <end position="1103"/>
    </location>
</feature>
<dbReference type="SMART" id="SM01312">
    <property type="entry name" value="RTC4"/>
    <property type="match status" value="1"/>
</dbReference>
<dbReference type="InterPro" id="IPR050767">
    <property type="entry name" value="Sel1_AlgK"/>
</dbReference>
<dbReference type="SUPFAM" id="SSF81901">
    <property type="entry name" value="HCP-like"/>
    <property type="match status" value="4"/>
</dbReference>
<keyword evidence="5" id="KW-1185">Reference proteome</keyword>
<organism evidence="4 5">
    <name type="scientific">Glomus cerebriforme</name>
    <dbReference type="NCBI Taxonomy" id="658196"/>
    <lineage>
        <taxon>Eukaryota</taxon>
        <taxon>Fungi</taxon>
        <taxon>Fungi incertae sedis</taxon>
        <taxon>Mucoromycota</taxon>
        <taxon>Glomeromycotina</taxon>
        <taxon>Glomeromycetes</taxon>
        <taxon>Glomerales</taxon>
        <taxon>Glomeraceae</taxon>
        <taxon>Glomus</taxon>
    </lineage>
</organism>
<evidence type="ECO:0000256" key="1">
    <source>
        <dbReference type="ARBA" id="ARBA00038101"/>
    </source>
</evidence>
<evidence type="ECO:0000313" key="5">
    <source>
        <dbReference type="Proteomes" id="UP000265703"/>
    </source>
</evidence>
<reference evidence="4 5" key="1">
    <citation type="submission" date="2018-06" db="EMBL/GenBank/DDBJ databases">
        <title>Comparative genomics reveals the genomic features of Rhizophagus irregularis, R. cerebriforme, R. diaphanum and Gigaspora rosea, and their symbiotic lifestyle signature.</title>
        <authorList>
            <person name="Morin E."/>
            <person name="San Clemente H."/>
            <person name="Chen E.C.H."/>
            <person name="De La Providencia I."/>
            <person name="Hainaut M."/>
            <person name="Kuo A."/>
            <person name="Kohler A."/>
            <person name="Murat C."/>
            <person name="Tang N."/>
            <person name="Roy S."/>
            <person name="Loubradou J."/>
            <person name="Henrissat B."/>
            <person name="Grigoriev I.V."/>
            <person name="Corradi N."/>
            <person name="Roux C."/>
            <person name="Martin F.M."/>
        </authorList>
    </citation>
    <scope>NUCLEOTIDE SEQUENCE [LARGE SCALE GENOMIC DNA]</scope>
    <source>
        <strain evidence="4 5">DAOM 227022</strain>
    </source>
</reference>
<feature type="compositionally biased region" description="Polar residues" evidence="2">
    <location>
        <begin position="860"/>
        <end position="879"/>
    </location>
</feature>
<comment type="similarity">
    <text evidence="1">Belongs to the sel-1 family.</text>
</comment>
<evidence type="ECO:0000256" key="2">
    <source>
        <dbReference type="SAM" id="MobiDB-lite"/>
    </source>
</evidence>
<dbReference type="Proteomes" id="UP000265703">
    <property type="component" value="Unassembled WGS sequence"/>
</dbReference>
<dbReference type="SMART" id="SM00671">
    <property type="entry name" value="SEL1"/>
    <property type="match status" value="17"/>
</dbReference>
<dbReference type="Pfam" id="PF14474">
    <property type="entry name" value="RTC4"/>
    <property type="match status" value="1"/>
</dbReference>
<dbReference type="InterPro" id="IPR006597">
    <property type="entry name" value="Sel1-like"/>
</dbReference>
<gene>
    <name evidence="4" type="ORF">C1645_819849</name>
</gene>
<proteinExistence type="inferred from homology"/>
<dbReference type="Pfam" id="PF08238">
    <property type="entry name" value="Sel1"/>
    <property type="match status" value="18"/>
</dbReference>
<evidence type="ECO:0000313" key="4">
    <source>
        <dbReference type="EMBL" id="RIA93121.1"/>
    </source>
</evidence>
<comment type="caution">
    <text evidence="4">The sequence shown here is derived from an EMBL/GenBank/DDBJ whole genome shotgun (WGS) entry which is preliminary data.</text>
</comment>
<accession>A0A397TDS9</accession>
<feature type="region of interest" description="Disordered" evidence="2">
    <location>
        <begin position="855"/>
        <end position="879"/>
    </location>
</feature>